<organism evidence="1 2">
    <name type="scientific">Smallanthus sonchifolius</name>
    <dbReference type="NCBI Taxonomy" id="185202"/>
    <lineage>
        <taxon>Eukaryota</taxon>
        <taxon>Viridiplantae</taxon>
        <taxon>Streptophyta</taxon>
        <taxon>Embryophyta</taxon>
        <taxon>Tracheophyta</taxon>
        <taxon>Spermatophyta</taxon>
        <taxon>Magnoliopsida</taxon>
        <taxon>eudicotyledons</taxon>
        <taxon>Gunneridae</taxon>
        <taxon>Pentapetalae</taxon>
        <taxon>asterids</taxon>
        <taxon>campanulids</taxon>
        <taxon>Asterales</taxon>
        <taxon>Asteraceae</taxon>
        <taxon>Asteroideae</taxon>
        <taxon>Heliantheae alliance</taxon>
        <taxon>Millerieae</taxon>
        <taxon>Smallanthus</taxon>
    </lineage>
</organism>
<dbReference type="EMBL" id="CM042021">
    <property type="protein sequence ID" value="KAI3818003.1"/>
    <property type="molecule type" value="Genomic_DNA"/>
</dbReference>
<name>A0ACB9JC02_9ASTR</name>
<gene>
    <name evidence="1" type="ORF">L1987_11805</name>
</gene>
<comment type="caution">
    <text evidence="1">The sequence shown here is derived from an EMBL/GenBank/DDBJ whole genome shotgun (WGS) entry which is preliminary data.</text>
</comment>
<dbReference type="Proteomes" id="UP001056120">
    <property type="component" value="Linkage Group LG04"/>
</dbReference>
<evidence type="ECO:0000313" key="1">
    <source>
        <dbReference type="EMBL" id="KAI3818003.1"/>
    </source>
</evidence>
<sequence>MISLHSICTCTFNQPEKRLRASFKVKSRKKSWFNQSSYHLRTEVLLDVRSWPLLSSNVKWFETDVLKLDAAVESNTIHPIGKDILEAARVAKCPNVKVKQFICLICRRYPLGTFTSLVLMSNKK</sequence>
<evidence type="ECO:0000313" key="2">
    <source>
        <dbReference type="Proteomes" id="UP001056120"/>
    </source>
</evidence>
<proteinExistence type="predicted"/>
<protein>
    <submittedName>
        <fullName evidence="1">Uncharacterized protein</fullName>
    </submittedName>
</protein>
<keyword evidence="2" id="KW-1185">Reference proteome</keyword>
<reference evidence="2" key="1">
    <citation type="journal article" date="2022" name="Mol. Ecol. Resour.">
        <title>The genomes of chicory, endive, great burdock and yacon provide insights into Asteraceae palaeo-polyploidization history and plant inulin production.</title>
        <authorList>
            <person name="Fan W."/>
            <person name="Wang S."/>
            <person name="Wang H."/>
            <person name="Wang A."/>
            <person name="Jiang F."/>
            <person name="Liu H."/>
            <person name="Zhao H."/>
            <person name="Xu D."/>
            <person name="Zhang Y."/>
        </authorList>
    </citation>
    <scope>NUCLEOTIDE SEQUENCE [LARGE SCALE GENOMIC DNA]</scope>
    <source>
        <strain evidence="2">cv. Yunnan</strain>
    </source>
</reference>
<reference evidence="1 2" key="2">
    <citation type="journal article" date="2022" name="Mol. Ecol. Resour.">
        <title>The genomes of chicory, endive, great burdock and yacon provide insights into Asteraceae paleo-polyploidization history and plant inulin production.</title>
        <authorList>
            <person name="Fan W."/>
            <person name="Wang S."/>
            <person name="Wang H."/>
            <person name="Wang A."/>
            <person name="Jiang F."/>
            <person name="Liu H."/>
            <person name="Zhao H."/>
            <person name="Xu D."/>
            <person name="Zhang Y."/>
        </authorList>
    </citation>
    <scope>NUCLEOTIDE SEQUENCE [LARGE SCALE GENOMIC DNA]</scope>
    <source>
        <strain evidence="2">cv. Yunnan</strain>
        <tissue evidence="1">Leaves</tissue>
    </source>
</reference>
<accession>A0ACB9JC02</accession>